<evidence type="ECO:0000256" key="1">
    <source>
        <dbReference type="SAM" id="MobiDB-lite"/>
    </source>
</evidence>
<organism evidence="2 3">
    <name type="scientific">Steccherinum ochraceum</name>
    <dbReference type="NCBI Taxonomy" id="92696"/>
    <lineage>
        <taxon>Eukaryota</taxon>
        <taxon>Fungi</taxon>
        <taxon>Dikarya</taxon>
        <taxon>Basidiomycota</taxon>
        <taxon>Agaricomycotina</taxon>
        <taxon>Agaricomycetes</taxon>
        <taxon>Polyporales</taxon>
        <taxon>Steccherinaceae</taxon>
        <taxon>Steccherinum</taxon>
    </lineage>
</organism>
<evidence type="ECO:0000313" key="2">
    <source>
        <dbReference type="EMBL" id="TCD63484.1"/>
    </source>
</evidence>
<dbReference type="Proteomes" id="UP000292702">
    <property type="component" value="Unassembled WGS sequence"/>
</dbReference>
<protein>
    <submittedName>
        <fullName evidence="2">Uncharacterized protein</fullName>
    </submittedName>
</protein>
<dbReference type="AlphaFoldDB" id="A0A4R0RMF9"/>
<evidence type="ECO:0000313" key="3">
    <source>
        <dbReference type="Proteomes" id="UP000292702"/>
    </source>
</evidence>
<proteinExistence type="predicted"/>
<feature type="non-terminal residue" evidence="2">
    <location>
        <position position="308"/>
    </location>
</feature>
<name>A0A4R0RMF9_9APHY</name>
<accession>A0A4R0RMF9</accession>
<feature type="region of interest" description="Disordered" evidence="1">
    <location>
        <begin position="278"/>
        <end position="308"/>
    </location>
</feature>
<reference evidence="2 3" key="1">
    <citation type="submission" date="2018-11" db="EMBL/GenBank/DDBJ databases">
        <title>Genome assembly of Steccherinum ochraceum LE-BIN_3174, the white-rot fungus of the Steccherinaceae family (The Residual Polyporoid clade, Polyporales, Basidiomycota).</title>
        <authorList>
            <person name="Fedorova T.V."/>
            <person name="Glazunova O.A."/>
            <person name="Landesman E.O."/>
            <person name="Moiseenko K.V."/>
            <person name="Psurtseva N.V."/>
            <person name="Savinova O.S."/>
            <person name="Shakhova N.V."/>
            <person name="Tyazhelova T.V."/>
            <person name="Vasina D.V."/>
        </authorList>
    </citation>
    <scope>NUCLEOTIDE SEQUENCE [LARGE SCALE GENOMIC DNA]</scope>
    <source>
        <strain evidence="2 3">LE-BIN_3174</strain>
    </source>
</reference>
<dbReference type="EMBL" id="RWJN01000295">
    <property type="protein sequence ID" value="TCD63484.1"/>
    <property type="molecule type" value="Genomic_DNA"/>
</dbReference>
<comment type="caution">
    <text evidence="2">The sequence shown here is derived from an EMBL/GenBank/DDBJ whole genome shotgun (WGS) entry which is preliminary data.</text>
</comment>
<gene>
    <name evidence="2" type="ORF">EIP91_005366</name>
</gene>
<keyword evidence="3" id="KW-1185">Reference proteome</keyword>
<sequence>MSKRCEAVLVLNLSIHDLEIINFISASVVLQLQVLKIPSNDLVSSAREPTFYYRSLIAPYRGGFCKVIHGHKTLQMTTFGGVVAEKRSPERWEYVSTSRPQGHVDENTDLTAGGRRRAWITELHFRKPIADTPYSAVLNKYSPSAEPPADRCILIVPSRFFLRSPSGRSAEINATVIHATNALRQLVHHAPTFTGLEEEWCPKLPGTLFQCNNEDYAPATTGQFASGAGACAWPDGIAEQPARTIARRPRTASPSIHSARQPHRYLHSDFGPLSIQPRSPIHPRSSGPTLPTMRPVVTTRLPGPLTIG</sequence>